<reference evidence="1 2" key="1">
    <citation type="submission" date="2023-07" db="EMBL/GenBank/DDBJ databases">
        <title>Functional and genomic diversity of the sorghum phyllosphere microbiome.</title>
        <authorList>
            <person name="Shade A."/>
        </authorList>
    </citation>
    <scope>NUCLEOTIDE SEQUENCE [LARGE SCALE GENOMIC DNA]</scope>
    <source>
        <strain evidence="1 2">SORGH_AS_1064</strain>
    </source>
</reference>
<evidence type="ECO:0000313" key="2">
    <source>
        <dbReference type="Proteomes" id="UP001225072"/>
    </source>
</evidence>
<sequence>MDTLKSKRELIQQFITDIWNESRFDLLKNYIHADFVDHSLPANLPPNAEGLKSWIIGTGKSFKHRSVIEEQVTENDKSMIKFRMYLKHIGIWRNIEPAGAEVSVIGYRYFKIKEGKIIEHWALLDGNSIENQLKDAAMGCKSQD</sequence>
<comment type="caution">
    <text evidence="1">The sequence shown here is derived from an EMBL/GenBank/DDBJ whole genome shotgun (WGS) entry which is preliminary data.</text>
</comment>
<dbReference type="InterPro" id="IPR032710">
    <property type="entry name" value="NTF2-like_dom_sf"/>
</dbReference>
<dbReference type="Proteomes" id="UP001225072">
    <property type="component" value="Unassembled WGS sequence"/>
</dbReference>
<dbReference type="EMBL" id="JAUTAL010000001">
    <property type="protein sequence ID" value="MDQ1097094.1"/>
    <property type="molecule type" value="Genomic_DNA"/>
</dbReference>
<accession>A0ABU0TJ59</accession>
<protein>
    <submittedName>
        <fullName evidence="1">SnoaL-like aldol condensation-catalyzing enzyme</fullName>
    </submittedName>
</protein>
<proteinExistence type="predicted"/>
<dbReference type="Gene3D" id="3.10.450.50">
    <property type="match status" value="1"/>
</dbReference>
<organism evidence="1 2">
    <name type="scientific">Chryseobacterium camelliae</name>
    <dbReference type="NCBI Taxonomy" id="1265445"/>
    <lineage>
        <taxon>Bacteria</taxon>
        <taxon>Pseudomonadati</taxon>
        <taxon>Bacteroidota</taxon>
        <taxon>Flavobacteriia</taxon>
        <taxon>Flavobacteriales</taxon>
        <taxon>Weeksellaceae</taxon>
        <taxon>Chryseobacterium group</taxon>
        <taxon>Chryseobacterium</taxon>
    </lineage>
</organism>
<dbReference type="RefSeq" id="WP_307450380.1">
    <property type="nucleotide sequence ID" value="NZ_JAUTAL010000001.1"/>
</dbReference>
<gene>
    <name evidence="1" type="ORF">QE404_002241</name>
</gene>
<dbReference type="SUPFAM" id="SSF54427">
    <property type="entry name" value="NTF2-like"/>
    <property type="match status" value="1"/>
</dbReference>
<keyword evidence="2" id="KW-1185">Reference proteome</keyword>
<evidence type="ECO:0000313" key="1">
    <source>
        <dbReference type="EMBL" id="MDQ1097094.1"/>
    </source>
</evidence>
<name>A0ABU0TJ59_9FLAO</name>
<dbReference type="InterPro" id="IPR009959">
    <property type="entry name" value="Cyclase_SnoaL-like"/>
</dbReference>
<dbReference type="Pfam" id="PF07366">
    <property type="entry name" value="SnoaL"/>
    <property type="match status" value="1"/>
</dbReference>